<dbReference type="InterPro" id="IPR036097">
    <property type="entry name" value="HisK_dim/P_sf"/>
</dbReference>
<dbReference type="SMART" id="SM00388">
    <property type="entry name" value="HisKA"/>
    <property type="match status" value="1"/>
</dbReference>
<dbReference type="GO" id="GO:0005524">
    <property type="term" value="F:ATP binding"/>
    <property type="evidence" value="ECO:0007669"/>
    <property type="project" value="UniProtKB-KW"/>
</dbReference>
<evidence type="ECO:0000256" key="3">
    <source>
        <dbReference type="ARBA" id="ARBA00012438"/>
    </source>
</evidence>
<gene>
    <name evidence="17" type="ORF">A3F84_11030</name>
</gene>
<keyword evidence="8" id="KW-0547">Nucleotide-binding</keyword>
<dbReference type="EC" id="2.7.13.3" evidence="3"/>
<evidence type="ECO:0000256" key="5">
    <source>
        <dbReference type="ARBA" id="ARBA00022553"/>
    </source>
</evidence>
<dbReference type="PROSITE" id="PS50885">
    <property type="entry name" value="HAMP"/>
    <property type="match status" value="1"/>
</dbReference>
<evidence type="ECO:0000256" key="12">
    <source>
        <dbReference type="ARBA" id="ARBA00023012"/>
    </source>
</evidence>
<dbReference type="Gene3D" id="6.10.340.10">
    <property type="match status" value="1"/>
</dbReference>
<evidence type="ECO:0000256" key="1">
    <source>
        <dbReference type="ARBA" id="ARBA00000085"/>
    </source>
</evidence>
<dbReference type="Proteomes" id="UP000178606">
    <property type="component" value="Unassembled WGS sequence"/>
</dbReference>
<protein>
    <recommendedName>
        <fullName evidence="3">histidine kinase</fullName>
        <ecNumber evidence="3">2.7.13.3</ecNumber>
    </recommendedName>
</protein>
<dbReference type="PROSITE" id="PS50109">
    <property type="entry name" value="HIS_KIN"/>
    <property type="match status" value="1"/>
</dbReference>
<evidence type="ECO:0000313" key="18">
    <source>
        <dbReference type="Proteomes" id="UP000178606"/>
    </source>
</evidence>
<keyword evidence="5" id="KW-0597">Phosphoprotein</keyword>
<keyword evidence="12" id="KW-0902">Two-component regulatory system</keyword>
<dbReference type="InterPro" id="IPR036890">
    <property type="entry name" value="HATPase_C_sf"/>
</dbReference>
<sequence length="665" mass="73218">MLRRWMREVVGRLNIRARLTLAFVGLSALPLLLIGVYAIHTSTGELEALAVEHVNDYVAVVKEKTEGFLTGVRGDILFLRDSVPLRYFMQAVEQGDEQGVARWRRLVEEAFFVFSWHKKVYYQIRYVDETGTCRVQVDSDGARPAIVPQERLRGRRESYSLFQAGGLRPGEVVFFPRELQSEDAPGELIPVISCVTPVFSSGGTRHGLLITNVFAQDLFKILIETRMGPGGKTVLVNQDGFYLYHPGKKKAWRQLLASQPENTLYYDYPTPISSTMLSGQSGTLTEGQEEIIAYAPLLYDRIDPKRFYVVFHSIPRREIFASISSFRMILGALFLASAGVALAVGFRVARYFTRPIIQLTRGTEVIASGDFDHRLPVWTSDELGQLTRQFNTMAASLKGQRAALEQAYTELRDAQAQLVRSEQLASLGRLAAGVAHEINNPMASIAACVEGLQRRLRPTGPGELEDLPEYLEIIRKATYRCKRTAEKLLSFSRQAAPIFEPVDVNDVAREVVSLVEHEAGLEGKRVTARLDPGAPEISGDRSQLGQLLLNLILNGLDAIDGAGAVCVMTDRNDEGVRVRVEDTGCGIPEGHLKRIFEPFFTTKAVGKGTGLGLSICESIVRRHGGAMGVTSRVGAGSTFVVTFPVVSNGRCGAVEVRAEGGIGDV</sequence>
<dbReference type="CDD" id="cd06225">
    <property type="entry name" value="HAMP"/>
    <property type="match status" value="1"/>
</dbReference>
<dbReference type="PANTHER" id="PTHR43065:SF10">
    <property type="entry name" value="PEROXIDE STRESS-ACTIVATED HISTIDINE KINASE MAK3"/>
    <property type="match status" value="1"/>
</dbReference>
<evidence type="ECO:0000256" key="11">
    <source>
        <dbReference type="ARBA" id="ARBA00022989"/>
    </source>
</evidence>
<dbReference type="SUPFAM" id="SSF55874">
    <property type="entry name" value="ATPase domain of HSP90 chaperone/DNA topoisomerase II/histidine kinase"/>
    <property type="match status" value="1"/>
</dbReference>
<dbReference type="AlphaFoldDB" id="A0A1F6D075"/>
<dbReference type="InterPro" id="IPR029151">
    <property type="entry name" value="Sensor-like_sf"/>
</dbReference>
<dbReference type="InterPro" id="IPR003594">
    <property type="entry name" value="HATPase_dom"/>
</dbReference>
<dbReference type="Pfam" id="PF00512">
    <property type="entry name" value="HisKA"/>
    <property type="match status" value="1"/>
</dbReference>
<dbReference type="PRINTS" id="PR00344">
    <property type="entry name" value="BCTRLSENSOR"/>
</dbReference>
<reference evidence="17 18" key="1">
    <citation type="journal article" date="2016" name="Nat. Commun.">
        <title>Thousands of microbial genomes shed light on interconnected biogeochemical processes in an aquifer system.</title>
        <authorList>
            <person name="Anantharaman K."/>
            <person name="Brown C.T."/>
            <person name="Hug L.A."/>
            <person name="Sharon I."/>
            <person name="Castelle C.J."/>
            <person name="Probst A.J."/>
            <person name="Thomas B.C."/>
            <person name="Singh A."/>
            <person name="Wilkins M.J."/>
            <person name="Karaoz U."/>
            <person name="Brodie E.L."/>
            <person name="Williams K.H."/>
            <person name="Hubbard S.S."/>
            <person name="Banfield J.F."/>
        </authorList>
    </citation>
    <scope>NUCLEOTIDE SEQUENCE [LARGE SCALE GENOMIC DNA]</scope>
    <source>
        <strain evidence="18">RIFCSPLOWO2_12_FULL_64_10</strain>
    </source>
</reference>
<keyword evidence="14" id="KW-0472">Membrane</keyword>
<keyword evidence="10" id="KW-0067">ATP-binding</keyword>
<evidence type="ECO:0000256" key="10">
    <source>
        <dbReference type="ARBA" id="ARBA00022840"/>
    </source>
</evidence>
<dbReference type="Pfam" id="PF00672">
    <property type="entry name" value="HAMP"/>
    <property type="match status" value="1"/>
</dbReference>
<dbReference type="GO" id="GO:0000155">
    <property type="term" value="F:phosphorelay sensor kinase activity"/>
    <property type="evidence" value="ECO:0007669"/>
    <property type="project" value="InterPro"/>
</dbReference>
<comment type="catalytic activity">
    <reaction evidence="1">
        <text>ATP + protein L-histidine = ADP + protein N-phospho-L-histidine.</text>
        <dbReference type="EC" id="2.7.13.3"/>
    </reaction>
</comment>
<evidence type="ECO:0000256" key="14">
    <source>
        <dbReference type="SAM" id="Phobius"/>
    </source>
</evidence>
<keyword evidence="7 14" id="KW-0812">Transmembrane</keyword>
<dbReference type="SMART" id="SM00387">
    <property type="entry name" value="HATPase_c"/>
    <property type="match status" value="1"/>
</dbReference>
<keyword evidence="11 14" id="KW-1133">Transmembrane helix</keyword>
<evidence type="ECO:0000256" key="13">
    <source>
        <dbReference type="SAM" id="Coils"/>
    </source>
</evidence>
<comment type="caution">
    <text evidence="17">The sequence shown here is derived from an EMBL/GenBank/DDBJ whole genome shotgun (WGS) entry which is preliminary data.</text>
</comment>
<feature type="coiled-coil region" evidence="13">
    <location>
        <begin position="394"/>
        <end position="424"/>
    </location>
</feature>
<keyword evidence="6" id="KW-0808">Transferase</keyword>
<dbReference type="PANTHER" id="PTHR43065">
    <property type="entry name" value="SENSOR HISTIDINE KINASE"/>
    <property type="match status" value="1"/>
</dbReference>
<keyword evidence="13" id="KW-0175">Coiled coil</keyword>
<dbReference type="Gene3D" id="1.10.287.130">
    <property type="match status" value="1"/>
</dbReference>
<feature type="domain" description="Histidine kinase" evidence="15">
    <location>
        <begin position="433"/>
        <end position="647"/>
    </location>
</feature>
<dbReference type="Pfam" id="PF02518">
    <property type="entry name" value="HATPase_c"/>
    <property type="match status" value="1"/>
</dbReference>
<evidence type="ECO:0000313" key="17">
    <source>
        <dbReference type="EMBL" id="OGG54482.1"/>
    </source>
</evidence>
<keyword evidence="9" id="KW-0418">Kinase</keyword>
<dbReference type="EMBL" id="MFKF01000102">
    <property type="protein sequence ID" value="OGG54482.1"/>
    <property type="molecule type" value="Genomic_DNA"/>
</dbReference>
<name>A0A1F6D075_HANXR</name>
<dbReference type="InterPro" id="IPR004358">
    <property type="entry name" value="Sig_transdc_His_kin-like_C"/>
</dbReference>
<evidence type="ECO:0000256" key="4">
    <source>
        <dbReference type="ARBA" id="ARBA00022475"/>
    </source>
</evidence>
<dbReference type="Gene3D" id="3.30.565.10">
    <property type="entry name" value="Histidine kinase-like ATPase, C-terminal domain"/>
    <property type="match status" value="1"/>
</dbReference>
<dbReference type="InterPro" id="IPR003660">
    <property type="entry name" value="HAMP_dom"/>
</dbReference>
<feature type="domain" description="HAMP" evidence="16">
    <location>
        <begin position="350"/>
        <end position="402"/>
    </location>
</feature>
<dbReference type="InterPro" id="IPR003661">
    <property type="entry name" value="HisK_dim/P_dom"/>
</dbReference>
<evidence type="ECO:0000256" key="8">
    <source>
        <dbReference type="ARBA" id="ARBA00022741"/>
    </source>
</evidence>
<dbReference type="InterPro" id="IPR048760">
    <property type="entry name" value="VP0354-like_sensor_dom"/>
</dbReference>
<dbReference type="CDD" id="cd00082">
    <property type="entry name" value="HisKA"/>
    <property type="match status" value="1"/>
</dbReference>
<evidence type="ECO:0000256" key="7">
    <source>
        <dbReference type="ARBA" id="ARBA00022692"/>
    </source>
</evidence>
<dbReference type="GO" id="GO:0005886">
    <property type="term" value="C:plasma membrane"/>
    <property type="evidence" value="ECO:0007669"/>
    <property type="project" value="UniProtKB-SubCell"/>
</dbReference>
<evidence type="ECO:0000256" key="2">
    <source>
        <dbReference type="ARBA" id="ARBA00004651"/>
    </source>
</evidence>
<dbReference type="SMART" id="SM00304">
    <property type="entry name" value="HAMP"/>
    <property type="match status" value="1"/>
</dbReference>
<dbReference type="InterPro" id="IPR005467">
    <property type="entry name" value="His_kinase_dom"/>
</dbReference>
<dbReference type="Pfam" id="PF21623">
    <property type="entry name" value="HK_sensor_dom_bact"/>
    <property type="match status" value="1"/>
</dbReference>
<dbReference type="SUPFAM" id="SSF47384">
    <property type="entry name" value="Homodimeric domain of signal transducing histidine kinase"/>
    <property type="match status" value="1"/>
</dbReference>
<comment type="subcellular location">
    <subcellularLocation>
        <location evidence="2">Cell membrane</location>
        <topology evidence="2">Multi-pass membrane protein</topology>
    </subcellularLocation>
</comment>
<dbReference type="SUPFAM" id="SSF158472">
    <property type="entry name" value="HAMP domain-like"/>
    <property type="match status" value="1"/>
</dbReference>
<accession>A0A1F6D075</accession>
<evidence type="ECO:0000256" key="6">
    <source>
        <dbReference type="ARBA" id="ARBA00022679"/>
    </source>
</evidence>
<proteinExistence type="predicted"/>
<feature type="transmembrane region" description="Helical" evidence="14">
    <location>
        <begin position="326"/>
        <end position="349"/>
    </location>
</feature>
<dbReference type="SUPFAM" id="SSF103190">
    <property type="entry name" value="Sensory domain-like"/>
    <property type="match status" value="2"/>
</dbReference>
<evidence type="ECO:0000259" key="15">
    <source>
        <dbReference type="PROSITE" id="PS50109"/>
    </source>
</evidence>
<evidence type="ECO:0000256" key="9">
    <source>
        <dbReference type="ARBA" id="ARBA00022777"/>
    </source>
</evidence>
<keyword evidence="4" id="KW-1003">Cell membrane</keyword>
<evidence type="ECO:0000259" key="16">
    <source>
        <dbReference type="PROSITE" id="PS50885"/>
    </source>
</evidence>
<dbReference type="Gene3D" id="3.30.450.20">
    <property type="entry name" value="PAS domain"/>
    <property type="match status" value="2"/>
</dbReference>
<organism evidence="17 18">
    <name type="scientific">Handelsmanbacteria sp. (strain RIFCSPLOWO2_12_FULL_64_10)</name>
    <dbReference type="NCBI Taxonomy" id="1817868"/>
    <lineage>
        <taxon>Bacteria</taxon>
        <taxon>Candidatus Handelsmaniibacteriota</taxon>
    </lineage>
</organism>